<dbReference type="RefSeq" id="WP_226483639.1">
    <property type="nucleotide sequence ID" value="NZ_CBDREU010000018.1"/>
</dbReference>
<gene>
    <name evidence="2" type="ORF">VSS30_11590</name>
</gene>
<protein>
    <submittedName>
        <fullName evidence="2">Uncharacterized protein</fullName>
    </submittedName>
</protein>
<reference evidence="2 3" key="1">
    <citation type="submission" date="2024-01" db="EMBL/GenBank/DDBJ databases">
        <title>Genome mining of biosynthetic gene clusters to explore secondary metabolites of Streptomyces sp.</title>
        <authorList>
            <person name="Baig A."/>
            <person name="Ajitkumar Shintre N."/>
            <person name="Kumar H."/>
            <person name="Anbarasu A."/>
            <person name="Ramaiah S."/>
        </authorList>
    </citation>
    <scope>NUCLEOTIDE SEQUENCE [LARGE SCALE GENOMIC DNA]</scope>
    <source>
        <strain evidence="2 3">A03</strain>
    </source>
</reference>
<keyword evidence="3" id="KW-1185">Reference proteome</keyword>
<dbReference type="Proteomes" id="UP001585018">
    <property type="component" value="Unassembled WGS sequence"/>
</dbReference>
<dbReference type="EMBL" id="JAYMRR010000005">
    <property type="protein sequence ID" value="MFB8749441.1"/>
    <property type="molecule type" value="Genomic_DNA"/>
</dbReference>
<evidence type="ECO:0000313" key="3">
    <source>
        <dbReference type="Proteomes" id="UP001585018"/>
    </source>
</evidence>
<feature type="region of interest" description="Disordered" evidence="1">
    <location>
        <begin position="39"/>
        <end position="58"/>
    </location>
</feature>
<comment type="caution">
    <text evidence="2">The sequence shown here is derived from an EMBL/GenBank/DDBJ whole genome shotgun (WGS) entry which is preliminary data.</text>
</comment>
<evidence type="ECO:0000256" key="1">
    <source>
        <dbReference type="SAM" id="MobiDB-lite"/>
    </source>
</evidence>
<sequence>MGVRARGAQTAGEPPADSIAAGFLRYLADEVGKDVIRSKGHRPCSELDKPLLCRPDGA</sequence>
<evidence type="ECO:0000313" key="2">
    <source>
        <dbReference type="EMBL" id="MFB8749441.1"/>
    </source>
</evidence>
<accession>A0ABV5D9P7</accession>
<organism evidence="2 3">
    <name type="scientific">Streptomyces parvulus</name>
    <dbReference type="NCBI Taxonomy" id="146923"/>
    <lineage>
        <taxon>Bacteria</taxon>
        <taxon>Bacillati</taxon>
        <taxon>Actinomycetota</taxon>
        <taxon>Actinomycetes</taxon>
        <taxon>Kitasatosporales</taxon>
        <taxon>Streptomycetaceae</taxon>
        <taxon>Streptomyces</taxon>
    </lineage>
</organism>
<name>A0ABV5D9P7_9ACTN</name>
<proteinExistence type="predicted"/>